<dbReference type="PANTHER" id="PTHR23523:SF2">
    <property type="entry name" value="2-NITROIMIDAZOLE TRANSPORTER"/>
    <property type="match status" value="1"/>
</dbReference>
<feature type="region of interest" description="Disordered" evidence="1">
    <location>
        <begin position="199"/>
        <end position="261"/>
    </location>
</feature>
<keyword evidence="2" id="KW-0472">Membrane</keyword>
<name>A0A7J9UWI4_9MICO</name>
<protein>
    <submittedName>
        <fullName evidence="3">MFS transporter</fullName>
    </submittedName>
</protein>
<dbReference type="InterPro" id="IPR052524">
    <property type="entry name" value="MFS_Cyanate_Porter"/>
</dbReference>
<sequence>MTRRPAARAGGGLGLLVAATVLIGLNLRGPIVGIPPLIDEISADLGLSSTTAGLITSLPLVCFAVGSPVAALLARRFGLERTMLAALLLLGAAIALRPWDGLAALLAGTVVVGAAITVGNVLVPVLVRRDGGSHVKSIMATSTSSYGVGGALAAAVAVPMAARLGWRGATASLAVLVAVAVVVWLVHMRLRARVRADVAPSTPAAGAGATPARMSAPPASSAAPRPRPSSGTPGPGPSSAPPRPGPSSGTPRPAPSSAHPRPPVWTQASVWWLAAFFGLQATLFYSVSAWLPPLLVESASASAATGGTAVSLFHLLGIAGTLAVPALLRWLGGARRVGVVIALGWLVLLVGVLVLPHVWMPWVLVGGLAQGAGIGLGLTLVAERPVDADYGRSVSAMVQGAGYALAALGPIVIGWAHGATAGWAVPLTILVALAVGLAVSGLRAGEDRPIGGPAHG</sequence>
<dbReference type="RefSeq" id="WP_152231384.1">
    <property type="nucleotide sequence ID" value="NZ_BAAAOT010000005.1"/>
</dbReference>
<dbReference type="PANTHER" id="PTHR23523">
    <property type="match status" value="1"/>
</dbReference>
<feature type="transmembrane region" description="Helical" evidence="2">
    <location>
        <begin position="81"/>
        <end position="99"/>
    </location>
</feature>
<keyword evidence="2" id="KW-1133">Transmembrane helix</keyword>
<accession>A0A7J9UWI4</accession>
<feature type="transmembrane region" description="Helical" evidence="2">
    <location>
        <begin position="337"/>
        <end position="356"/>
    </location>
</feature>
<feature type="compositionally biased region" description="Low complexity" evidence="1">
    <location>
        <begin position="199"/>
        <end position="232"/>
    </location>
</feature>
<feature type="transmembrane region" description="Helical" evidence="2">
    <location>
        <begin position="52"/>
        <end position="74"/>
    </location>
</feature>
<dbReference type="InterPro" id="IPR011701">
    <property type="entry name" value="MFS"/>
</dbReference>
<feature type="compositionally biased region" description="Pro residues" evidence="1">
    <location>
        <begin position="234"/>
        <end position="245"/>
    </location>
</feature>
<dbReference type="SUPFAM" id="SSF103473">
    <property type="entry name" value="MFS general substrate transporter"/>
    <property type="match status" value="1"/>
</dbReference>
<feature type="transmembrane region" description="Helical" evidence="2">
    <location>
        <begin position="164"/>
        <end position="186"/>
    </location>
</feature>
<feature type="compositionally biased region" description="Low complexity" evidence="1">
    <location>
        <begin position="246"/>
        <end position="259"/>
    </location>
</feature>
<dbReference type="Proteomes" id="UP000429644">
    <property type="component" value="Unassembled WGS sequence"/>
</dbReference>
<evidence type="ECO:0000256" key="2">
    <source>
        <dbReference type="SAM" id="Phobius"/>
    </source>
</evidence>
<feature type="transmembrane region" description="Helical" evidence="2">
    <location>
        <begin position="362"/>
        <end position="382"/>
    </location>
</feature>
<feature type="transmembrane region" description="Helical" evidence="2">
    <location>
        <begin position="394"/>
        <end position="417"/>
    </location>
</feature>
<keyword evidence="2" id="KW-0812">Transmembrane</keyword>
<feature type="transmembrane region" description="Helical" evidence="2">
    <location>
        <begin position="138"/>
        <end position="158"/>
    </location>
</feature>
<dbReference type="AlphaFoldDB" id="A0A7J9UWI4"/>
<dbReference type="Gene3D" id="1.20.1250.20">
    <property type="entry name" value="MFS general substrate transporter like domains"/>
    <property type="match status" value="2"/>
</dbReference>
<comment type="caution">
    <text evidence="3">The sequence shown here is derived from an EMBL/GenBank/DDBJ whole genome shotgun (WGS) entry which is preliminary data.</text>
</comment>
<keyword evidence="4" id="KW-1185">Reference proteome</keyword>
<feature type="transmembrane region" description="Helical" evidence="2">
    <location>
        <begin position="311"/>
        <end position="330"/>
    </location>
</feature>
<gene>
    <name evidence="3" type="ORF">GB882_08540</name>
</gene>
<dbReference type="OrthoDB" id="5317164at2"/>
<reference evidence="3 4" key="1">
    <citation type="submission" date="2019-10" db="EMBL/GenBank/DDBJ databases">
        <title>Georgenia wutianyii sp. nov. and Georgenia yuyongxinii sp. nov. isolated from plateau pika (Ochotona curzoniae) in the Qinghai-Tibet plateau of China.</title>
        <authorList>
            <person name="Tian Z."/>
        </authorList>
    </citation>
    <scope>NUCLEOTIDE SEQUENCE [LARGE SCALE GENOMIC DNA]</scope>
    <source>
        <strain evidence="3 4">JCM 15130</strain>
    </source>
</reference>
<organism evidence="3 4">
    <name type="scientific">Georgenia ruanii</name>
    <dbReference type="NCBI Taxonomy" id="348442"/>
    <lineage>
        <taxon>Bacteria</taxon>
        <taxon>Bacillati</taxon>
        <taxon>Actinomycetota</taxon>
        <taxon>Actinomycetes</taxon>
        <taxon>Micrococcales</taxon>
        <taxon>Bogoriellaceae</taxon>
        <taxon>Georgenia</taxon>
    </lineage>
</organism>
<dbReference type="Pfam" id="PF07690">
    <property type="entry name" value="MFS_1"/>
    <property type="match status" value="1"/>
</dbReference>
<feature type="transmembrane region" description="Helical" evidence="2">
    <location>
        <begin position="105"/>
        <end position="126"/>
    </location>
</feature>
<dbReference type="InterPro" id="IPR036259">
    <property type="entry name" value="MFS_trans_sf"/>
</dbReference>
<dbReference type="EMBL" id="WHPD01001843">
    <property type="protein sequence ID" value="MPV88713.1"/>
    <property type="molecule type" value="Genomic_DNA"/>
</dbReference>
<proteinExistence type="predicted"/>
<dbReference type="GO" id="GO:0022857">
    <property type="term" value="F:transmembrane transporter activity"/>
    <property type="evidence" value="ECO:0007669"/>
    <property type="project" value="InterPro"/>
</dbReference>
<evidence type="ECO:0000313" key="4">
    <source>
        <dbReference type="Proteomes" id="UP000429644"/>
    </source>
</evidence>
<evidence type="ECO:0000256" key="1">
    <source>
        <dbReference type="SAM" id="MobiDB-lite"/>
    </source>
</evidence>
<feature type="non-terminal residue" evidence="3">
    <location>
        <position position="1"/>
    </location>
</feature>
<evidence type="ECO:0000313" key="3">
    <source>
        <dbReference type="EMBL" id="MPV88713.1"/>
    </source>
</evidence>
<feature type="transmembrane region" description="Helical" evidence="2">
    <location>
        <begin position="423"/>
        <end position="442"/>
    </location>
</feature>
<feature type="transmembrane region" description="Helical" evidence="2">
    <location>
        <begin position="270"/>
        <end position="291"/>
    </location>
</feature>